<sequence length="309" mass="34586">MSWFLRKVLYLIMPKSNENFQIVLGGDGHEIDVNTLLVTLSHLNTIVAESNRVLSGGHRDVELKVVANREGSFIIDLTIAANSIGETLKMFFNEKTVSYSSNLITTVGGIYALSKFLKGKKAKEIEKTDGQTVNVTNNNGELKVIKSEVVNVYLDSPKVIQAVSQTMKSLEADESVDSFNFVSKEEKVTIDRNLFDELANDEKILVDDVNIKKMSNVVLTIVSPDFDFKSKWQCYFAGEKKSFTVSSDALKNEVINNGLKFGVGDSINVDIEIKQEFDPKYNSYVNKGFTIVDYHSFIPKPNQSKLDLK</sequence>
<gene>
    <name evidence="1" type="ORF">SPHINGO8BC_51429</name>
</gene>
<accession>A0A654CZU2</accession>
<reference evidence="1 2" key="1">
    <citation type="submission" date="2019-10" db="EMBL/GenBank/DDBJ databases">
        <authorList>
            <person name="Karimi E."/>
        </authorList>
    </citation>
    <scope>NUCLEOTIDE SEQUENCE [LARGE SCALE GENOMIC DNA]</scope>
    <source>
        <strain evidence="1">Sphingobacterium sp. 8BC</strain>
    </source>
</reference>
<dbReference type="RefSeq" id="WP_159332828.1">
    <property type="nucleotide sequence ID" value="NZ_LR733857.1"/>
</dbReference>
<evidence type="ECO:0000313" key="1">
    <source>
        <dbReference type="EMBL" id="VXC99104.1"/>
    </source>
</evidence>
<proteinExistence type="predicted"/>
<dbReference type="Proteomes" id="UP000432350">
    <property type="component" value="Unassembled WGS sequence"/>
</dbReference>
<dbReference type="AlphaFoldDB" id="A0A654CZU2"/>
<organism evidence="1 2">
    <name type="scientific">Sphingobacterium multivorum</name>
    <dbReference type="NCBI Taxonomy" id="28454"/>
    <lineage>
        <taxon>Bacteria</taxon>
        <taxon>Pseudomonadati</taxon>
        <taxon>Bacteroidota</taxon>
        <taxon>Sphingobacteriia</taxon>
        <taxon>Sphingobacteriales</taxon>
        <taxon>Sphingobacteriaceae</taxon>
        <taxon>Sphingobacterium</taxon>
    </lineage>
</organism>
<protein>
    <submittedName>
        <fullName evidence="1">Uncharacterized protein</fullName>
    </submittedName>
</protein>
<dbReference type="EMBL" id="CABWMV010000024">
    <property type="protein sequence ID" value="VXC99104.1"/>
    <property type="molecule type" value="Genomic_DNA"/>
</dbReference>
<name>A0A654CZU2_SPHMU</name>
<evidence type="ECO:0000313" key="2">
    <source>
        <dbReference type="Proteomes" id="UP000432350"/>
    </source>
</evidence>